<gene>
    <name evidence="3" type="ORF">PBT88_03440</name>
</gene>
<dbReference type="InterPro" id="IPR005119">
    <property type="entry name" value="LysR_subst-bd"/>
</dbReference>
<evidence type="ECO:0000313" key="3">
    <source>
        <dbReference type="EMBL" id="WBO23205.1"/>
    </source>
</evidence>
<dbReference type="CDD" id="cd08422">
    <property type="entry name" value="PBP2_CrgA_like"/>
    <property type="match status" value="1"/>
</dbReference>
<organism evidence="3 4">
    <name type="scientific">Sphingomonas abietis</name>
    <dbReference type="NCBI Taxonomy" id="3012344"/>
    <lineage>
        <taxon>Bacteria</taxon>
        <taxon>Pseudomonadati</taxon>
        <taxon>Pseudomonadota</taxon>
        <taxon>Alphaproteobacteria</taxon>
        <taxon>Sphingomonadales</taxon>
        <taxon>Sphingomonadaceae</taxon>
        <taxon>Sphingomonas</taxon>
    </lineage>
</organism>
<reference evidence="3 4" key="1">
    <citation type="submission" date="2022-12" db="EMBL/GenBank/DDBJ databases">
        <title>Sphingomonas abieness sp. nov., an endophytic bacterium isolated from Abies koreana.</title>
        <authorList>
            <person name="Jiang L."/>
            <person name="Lee J."/>
        </authorList>
    </citation>
    <scope>NUCLEOTIDE SEQUENCE [LARGE SCALE GENOMIC DNA]</scope>
    <source>
        <strain evidence="4">PAMB 00755</strain>
    </source>
</reference>
<evidence type="ECO:0000259" key="2">
    <source>
        <dbReference type="Pfam" id="PF03466"/>
    </source>
</evidence>
<proteinExistence type="inferred from homology"/>
<dbReference type="Pfam" id="PF03466">
    <property type="entry name" value="LysR_substrate"/>
    <property type="match status" value="1"/>
</dbReference>
<dbReference type="PANTHER" id="PTHR30537:SF5">
    <property type="entry name" value="HTH-TYPE TRANSCRIPTIONAL ACTIVATOR TTDR-RELATED"/>
    <property type="match status" value="1"/>
</dbReference>
<dbReference type="InterPro" id="IPR058163">
    <property type="entry name" value="LysR-type_TF_proteobact-type"/>
</dbReference>
<dbReference type="RefSeq" id="WP_270077840.1">
    <property type="nucleotide sequence ID" value="NZ_CP115174.1"/>
</dbReference>
<feature type="domain" description="LysR substrate-binding" evidence="2">
    <location>
        <begin position="5"/>
        <end position="178"/>
    </location>
</feature>
<accession>A0ABY7NQW3</accession>
<keyword evidence="4" id="KW-1185">Reference proteome</keyword>
<dbReference type="EMBL" id="CP115174">
    <property type="protein sequence ID" value="WBO23205.1"/>
    <property type="molecule type" value="Genomic_DNA"/>
</dbReference>
<name>A0ABY7NQW3_9SPHN</name>
<evidence type="ECO:0000313" key="4">
    <source>
        <dbReference type="Proteomes" id="UP001210865"/>
    </source>
</evidence>
<dbReference type="SUPFAM" id="SSF53850">
    <property type="entry name" value="Periplasmic binding protein-like II"/>
    <property type="match status" value="1"/>
</dbReference>
<dbReference type="Gene3D" id="3.40.190.290">
    <property type="match status" value="1"/>
</dbReference>
<dbReference type="Proteomes" id="UP001210865">
    <property type="component" value="Chromosome"/>
</dbReference>
<comment type="similarity">
    <text evidence="1">Belongs to the LysR transcriptional regulatory family.</text>
</comment>
<dbReference type="PANTHER" id="PTHR30537">
    <property type="entry name" value="HTH-TYPE TRANSCRIPTIONAL REGULATOR"/>
    <property type="match status" value="1"/>
</dbReference>
<sequence length="180" mass="20178">MSITYPHVTVELLLTDRHIDLVGDEIDIGLHVDVPADPNTIVRKLIGSRRILCASPGYVARRGDPSRPEDLLQHQCLCLVRGRHVYNRWLLVDGETRKEVHVRGALACSSAEVIHAWALAGHGIARKAGWDVHQDIAEGRLVRVLPDYEAEDINLYLTYASKALMPQRIRVFIDHVGAEL</sequence>
<evidence type="ECO:0000256" key="1">
    <source>
        <dbReference type="ARBA" id="ARBA00009437"/>
    </source>
</evidence>
<protein>
    <submittedName>
        <fullName evidence="3">Substrate binding domain-containing protein</fullName>
    </submittedName>
</protein>